<gene>
    <name evidence="1" type="ORF">JI435_404310</name>
</gene>
<reference evidence="2" key="1">
    <citation type="journal article" date="2021" name="BMC Genomics">
        <title>Chromosome-level genome assembly and manually-curated proteome of model necrotroph Parastagonospora nodorum Sn15 reveals a genome-wide trove of candidate effector homologs, and redundancy of virulence-related functions within an accessory chromosome.</title>
        <authorList>
            <person name="Bertazzoni S."/>
            <person name="Jones D.A.B."/>
            <person name="Phan H.T."/>
            <person name="Tan K.-C."/>
            <person name="Hane J.K."/>
        </authorList>
    </citation>
    <scope>NUCLEOTIDE SEQUENCE [LARGE SCALE GENOMIC DNA]</scope>
    <source>
        <strain evidence="2">SN15 / ATCC MYA-4574 / FGSC 10173)</strain>
    </source>
</reference>
<dbReference type="Proteomes" id="UP000663193">
    <property type="component" value="Chromosome 3"/>
</dbReference>
<dbReference type="EMBL" id="CP069025">
    <property type="protein sequence ID" value="QRC93691.1"/>
    <property type="molecule type" value="Genomic_DNA"/>
</dbReference>
<dbReference type="VEuPathDB" id="FungiDB:JI435_404310"/>
<accession>A0A7U2HYU1</accession>
<sequence>MTDACWCCRIESPGIFSDVAGATAAQRLSGYTQMTSLRFARVQLRRPSVMSDLGSVGRLVRMLWSSH</sequence>
<keyword evidence="2" id="KW-1185">Reference proteome</keyword>
<evidence type="ECO:0000313" key="2">
    <source>
        <dbReference type="Proteomes" id="UP000663193"/>
    </source>
</evidence>
<name>A0A7U2HYU1_PHANO</name>
<protein>
    <submittedName>
        <fullName evidence="1">Uncharacterized protein</fullName>
    </submittedName>
</protein>
<organism evidence="1 2">
    <name type="scientific">Phaeosphaeria nodorum (strain SN15 / ATCC MYA-4574 / FGSC 10173)</name>
    <name type="common">Glume blotch fungus</name>
    <name type="synonym">Parastagonospora nodorum</name>
    <dbReference type="NCBI Taxonomy" id="321614"/>
    <lineage>
        <taxon>Eukaryota</taxon>
        <taxon>Fungi</taxon>
        <taxon>Dikarya</taxon>
        <taxon>Ascomycota</taxon>
        <taxon>Pezizomycotina</taxon>
        <taxon>Dothideomycetes</taxon>
        <taxon>Pleosporomycetidae</taxon>
        <taxon>Pleosporales</taxon>
        <taxon>Pleosporineae</taxon>
        <taxon>Phaeosphaeriaceae</taxon>
        <taxon>Parastagonospora</taxon>
    </lineage>
</organism>
<evidence type="ECO:0000313" key="1">
    <source>
        <dbReference type="EMBL" id="QRC93691.1"/>
    </source>
</evidence>
<dbReference type="AlphaFoldDB" id="A0A7U2HYU1"/>
<proteinExistence type="predicted"/>